<dbReference type="AlphaFoldDB" id="A0A0R1UUX9"/>
<keyword evidence="2" id="KW-1185">Reference proteome</keyword>
<dbReference type="STRING" id="1423801.FD50_GL001933"/>
<gene>
    <name evidence="1" type="ORF">FD50_GL001933</name>
</gene>
<dbReference type="Pfam" id="PF00756">
    <property type="entry name" value="Esterase"/>
    <property type="match status" value="1"/>
</dbReference>
<name>A0A0R1UUX9_9LACO</name>
<dbReference type="RefSeq" id="WP_054755745.1">
    <property type="nucleotide sequence ID" value="NZ_AZFQ01000054.1"/>
</dbReference>
<dbReference type="InterPro" id="IPR000801">
    <property type="entry name" value="Esterase-like"/>
</dbReference>
<reference evidence="1 2" key="1">
    <citation type="journal article" date="2015" name="Genome Announc.">
        <title>Expanding the biotechnology potential of lactobacilli through comparative genomics of 213 strains and associated genera.</title>
        <authorList>
            <person name="Sun Z."/>
            <person name="Harris H.M."/>
            <person name="McCann A."/>
            <person name="Guo C."/>
            <person name="Argimon S."/>
            <person name="Zhang W."/>
            <person name="Yang X."/>
            <person name="Jeffery I.B."/>
            <person name="Cooney J.C."/>
            <person name="Kagawa T.F."/>
            <person name="Liu W."/>
            <person name="Song Y."/>
            <person name="Salvetti E."/>
            <person name="Wrobel A."/>
            <person name="Rasinkangas P."/>
            <person name="Parkhill J."/>
            <person name="Rea M.C."/>
            <person name="O'Sullivan O."/>
            <person name="Ritari J."/>
            <person name="Douillard F.P."/>
            <person name="Paul Ross R."/>
            <person name="Yang R."/>
            <person name="Briner A.E."/>
            <person name="Felis G.E."/>
            <person name="de Vos W.M."/>
            <person name="Barrangou R."/>
            <person name="Klaenhammer T.R."/>
            <person name="Caufield P.W."/>
            <person name="Cui Y."/>
            <person name="Zhang H."/>
            <person name="O'Toole P.W."/>
        </authorList>
    </citation>
    <scope>NUCLEOTIDE SEQUENCE [LARGE SCALE GENOMIC DNA]</scope>
    <source>
        <strain evidence="1 2">DSM 16230</strain>
    </source>
</reference>
<sequence>MLAHIDFYSKCLQMKTGINVLLPDEPKEPMAVLVLLHGLGDDENSWFTQTALERYASQQSLVIITPRAERSYYQNNLAGQRYFDYLCTELLVKCRTWFNLNANVQQTFIGGLSMGGFGAAQAALLHPEIYNSAFLLSAALDMPRSWRKNKERELWYQTLFGSLQKLENSESDLFNLVRAGNRESEKPYIWQLCGREDQFYQENCDFSRLLKQNGYQNLLIEVEGSHTWDVWDRAIVKVIAEIKRLVSDSEQLR</sequence>
<organism evidence="1 2">
    <name type="scientific">Liquorilactobacillus satsumensis DSM 16230 = JCM 12392</name>
    <dbReference type="NCBI Taxonomy" id="1423801"/>
    <lineage>
        <taxon>Bacteria</taxon>
        <taxon>Bacillati</taxon>
        <taxon>Bacillota</taxon>
        <taxon>Bacilli</taxon>
        <taxon>Lactobacillales</taxon>
        <taxon>Lactobacillaceae</taxon>
        <taxon>Liquorilactobacillus</taxon>
    </lineage>
</organism>
<dbReference type="Gene3D" id="3.40.50.1820">
    <property type="entry name" value="alpha/beta hydrolase"/>
    <property type="match status" value="1"/>
</dbReference>
<dbReference type="PANTHER" id="PTHR48098">
    <property type="entry name" value="ENTEROCHELIN ESTERASE-RELATED"/>
    <property type="match status" value="1"/>
</dbReference>
<accession>A0A0R1UUX9</accession>
<proteinExistence type="predicted"/>
<dbReference type="Proteomes" id="UP000051166">
    <property type="component" value="Unassembled WGS sequence"/>
</dbReference>
<dbReference type="InterPro" id="IPR050583">
    <property type="entry name" value="Mycobacterial_A85_antigen"/>
</dbReference>
<dbReference type="OrthoDB" id="9803578at2"/>
<dbReference type="PANTHER" id="PTHR48098:SF1">
    <property type="entry name" value="DIACYLGLYCEROL ACYLTRANSFERASE_MYCOLYLTRANSFERASE AG85A"/>
    <property type="match status" value="1"/>
</dbReference>
<comment type="caution">
    <text evidence="1">The sequence shown here is derived from an EMBL/GenBank/DDBJ whole genome shotgun (WGS) entry which is preliminary data.</text>
</comment>
<evidence type="ECO:0000313" key="1">
    <source>
        <dbReference type="EMBL" id="KRL96988.1"/>
    </source>
</evidence>
<dbReference type="EMBL" id="AZFQ01000054">
    <property type="protein sequence ID" value="KRL96988.1"/>
    <property type="molecule type" value="Genomic_DNA"/>
</dbReference>
<dbReference type="InterPro" id="IPR029058">
    <property type="entry name" value="AB_hydrolase_fold"/>
</dbReference>
<dbReference type="GO" id="GO:0016747">
    <property type="term" value="F:acyltransferase activity, transferring groups other than amino-acyl groups"/>
    <property type="evidence" value="ECO:0007669"/>
    <property type="project" value="TreeGrafter"/>
</dbReference>
<protein>
    <submittedName>
        <fullName evidence="1">Esterase</fullName>
    </submittedName>
</protein>
<dbReference type="SUPFAM" id="SSF53474">
    <property type="entry name" value="alpha/beta-Hydrolases"/>
    <property type="match status" value="1"/>
</dbReference>
<dbReference type="PATRIC" id="fig|1423801.4.peg.1975"/>
<dbReference type="GeneID" id="98309159"/>
<evidence type="ECO:0000313" key="2">
    <source>
        <dbReference type="Proteomes" id="UP000051166"/>
    </source>
</evidence>